<evidence type="ECO:0000313" key="1">
    <source>
        <dbReference type="EMBL" id="ASK77872.1"/>
    </source>
</evidence>
<reference evidence="1 2" key="1">
    <citation type="journal article" date="2016" name="Int. J. Syst. Evol. Microbiol.">
        <title>Paraphotobacterium marinum gen. nov., sp. nov., a member of the family Vibrionaceae, isolated from surface seawater.</title>
        <authorList>
            <person name="Huang Z."/>
            <person name="Dong C."/>
            <person name="Shao Z."/>
        </authorList>
    </citation>
    <scope>NUCLEOTIDE SEQUENCE [LARGE SCALE GENOMIC DNA]</scope>
    <source>
        <strain evidence="1 2">NSCS20N07D</strain>
    </source>
</reference>
<dbReference type="EMBL" id="CP022355">
    <property type="protein sequence ID" value="ASK77872.1"/>
    <property type="molecule type" value="Genomic_DNA"/>
</dbReference>
<dbReference type="KEGG" id="pmai:CF386_01790"/>
<gene>
    <name evidence="1" type="ORF">CF386_01790</name>
</gene>
<accession>A0A220VCG2</accession>
<keyword evidence="2" id="KW-1185">Reference proteome</keyword>
<proteinExistence type="predicted"/>
<dbReference type="Proteomes" id="UP000242175">
    <property type="component" value="Chromosome large"/>
</dbReference>
<protein>
    <submittedName>
        <fullName evidence="1">Uncharacterized protein</fullName>
    </submittedName>
</protein>
<dbReference type="AlphaFoldDB" id="A0A220VCG2"/>
<name>A0A220VCG2_9GAMM</name>
<organism evidence="1 2">
    <name type="scientific">Paraphotobacterium marinum</name>
    <dbReference type="NCBI Taxonomy" id="1755811"/>
    <lineage>
        <taxon>Bacteria</taxon>
        <taxon>Pseudomonadati</taxon>
        <taxon>Pseudomonadota</taxon>
        <taxon>Gammaproteobacteria</taxon>
        <taxon>Vibrionales</taxon>
        <taxon>Vibrionaceae</taxon>
        <taxon>Paraphotobacterium</taxon>
    </lineage>
</organism>
<dbReference type="RefSeq" id="WP_089072782.1">
    <property type="nucleotide sequence ID" value="NZ_CBCSAM010000005.1"/>
</dbReference>
<evidence type="ECO:0000313" key="2">
    <source>
        <dbReference type="Proteomes" id="UP000242175"/>
    </source>
</evidence>
<sequence length="142" mass="16533">MNKKQTQSFINARCNNSSSSKVLQIPVDRDLYEQVILIQNQLGLKKIAHAGRYILLQGLVSLEKDNNSLEHEILIELFKNIKQVNQKVEYLLTEHYCESYTQPQLSSVSSKVYREKIKDKIKNFNEKINQNVDDIIKNIPNK</sequence>